<proteinExistence type="predicted"/>
<evidence type="ECO:0000256" key="1">
    <source>
        <dbReference type="ARBA" id="ARBA00023002"/>
    </source>
</evidence>
<evidence type="ECO:0000313" key="4">
    <source>
        <dbReference type="EMBL" id="RGK36619.1"/>
    </source>
</evidence>
<dbReference type="Proteomes" id="UP000285832">
    <property type="component" value="Unassembled WGS sequence"/>
</dbReference>
<evidence type="ECO:0000313" key="9">
    <source>
        <dbReference type="Proteomes" id="UP000285832"/>
    </source>
</evidence>
<dbReference type="Proteomes" id="UP000260793">
    <property type="component" value="Unassembled WGS sequence"/>
</dbReference>
<name>A0A3E4LI68_9FIRM</name>
<accession>A0A3E4LI68</accession>
<evidence type="ECO:0000313" key="8">
    <source>
        <dbReference type="Proteomes" id="UP000284902"/>
    </source>
</evidence>
<comment type="caution">
    <text evidence="4">The sequence shown here is derived from an EMBL/GenBank/DDBJ whole genome shotgun (WGS) entry which is preliminary data.</text>
</comment>
<dbReference type="EMBL" id="QSQN01000056">
    <property type="protein sequence ID" value="RGK36619.1"/>
    <property type="molecule type" value="Genomic_DNA"/>
</dbReference>
<evidence type="ECO:0000313" key="5">
    <source>
        <dbReference type="EMBL" id="RHF55973.1"/>
    </source>
</evidence>
<protein>
    <submittedName>
        <fullName evidence="4">D-2-hydroxyacid dehydrogenase</fullName>
    </submittedName>
</protein>
<dbReference type="Gene3D" id="3.40.50.720">
    <property type="entry name" value="NAD(P)-binding Rossmann-like Domain"/>
    <property type="match status" value="2"/>
</dbReference>
<dbReference type="RefSeq" id="WP_005609808.1">
    <property type="nucleotide sequence ID" value="NZ_CABKOA010000032.1"/>
</dbReference>
<keyword evidence="2" id="KW-0520">NAD</keyword>
<gene>
    <name evidence="6" type="ORF">DW116_10865</name>
    <name evidence="5" type="ORF">DW672_13260</name>
    <name evidence="4" type="ORF">DXD17_13975</name>
</gene>
<dbReference type="SUPFAM" id="SSF52283">
    <property type="entry name" value="Formate/glycerate dehydrogenase catalytic domain-like"/>
    <property type="match status" value="1"/>
</dbReference>
<dbReference type="PANTHER" id="PTHR43333">
    <property type="entry name" value="2-HACID_DH_C DOMAIN-CONTAINING PROTEIN"/>
    <property type="match status" value="1"/>
</dbReference>
<keyword evidence="1" id="KW-0560">Oxidoreductase</keyword>
<dbReference type="Pfam" id="PF02826">
    <property type="entry name" value="2-Hacid_dh_C"/>
    <property type="match status" value="1"/>
</dbReference>
<feature type="domain" description="D-isomer specific 2-hydroxyacid dehydrogenase NAD-binding" evidence="3">
    <location>
        <begin position="103"/>
        <end position="277"/>
    </location>
</feature>
<sequence>MKKILVTIPVREKDRKFLEEKGKEFQFCYRTKEEITVSDVVDAEIILGNIPVELVPKAKKLKFLQLDSAGSTEYTASGVLMPDTKLANATGAYGLAISEYMLAGVLMLRKKLHLYQKNMEQHLWKDEGEVLSIRDSVTLVVGLGDIGSQFAEKMHALGSEVIGVRKHKAARPDYIKEVCQQEDLDRLLPKADIVACCMPGTGETAGMFDLERMKKMKPGAILINVGRGSLIPGEALKKMLVEGHLGGAILDVTEEEPLPADSPLWDLPNLLITPHVSGNYHMRQILDTVVKIAGENLEAFLDGKELVNEVDLCTGYRKFKA</sequence>
<evidence type="ECO:0000256" key="2">
    <source>
        <dbReference type="ARBA" id="ARBA00023027"/>
    </source>
</evidence>
<dbReference type="GO" id="GO:0051287">
    <property type="term" value="F:NAD binding"/>
    <property type="evidence" value="ECO:0007669"/>
    <property type="project" value="InterPro"/>
</dbReference>
<dbReference type="InterPro" id="IPR036291">
    <property type="entry name" value="NAD(P)-bd_dom_sf"/>
</dbReference>
<organism evidence="4 7">
    <name type="scientific">[Ruminococcus] lactaris</name>
    <dbReference type="NCBI Taxonomy" id="46228"/>
    <lineage>
        <taxon>Bacteria</taxon>
        <taxon>Bacillati</taxon>
        <taxon>Bacillota</taxon>
        <taxon>Clostridia</taxon>
        <taxon>Lachnospirales</taxon>
        <taxon>Lachnospiraceae</taxon>
        <taxon>Mediterraneibacter</taxon>
    </lineage>
</organism>
<dbReference type="GO" id="GO:0016491">
    <property type="term" value="F:oxidoreductase activity"/>
    <property type="evidence" value="ECO:0007669"/>
    <property type="project" value="UniProtKB-KW"/>
</dbReference>
<dbReference type="GeneID" id="77334260"/>
<dbReference type="EMBL" id="QRHG01000057">
    <property type="protein sequence ID" value="RHF55973.1"/>
    <property type="molecule type" value="Genomic_DNA"/>
</dbReference>
<reference evidence="7 8" key="1">
    <citation type="submission" date="2018-08" db="EMBL/GenBank/DDBJ databases">
        <title>A genome reference for cultivated species of the human gut microbiota.</title>
        <authorList>
            <person name="Zou Y."/>
            <person name="Xue W."/>
            <person name="Luo G."/>
        </authorList>
    </citation>
    <scope>NUCLEOTIDE SEQUENCE [LARGE SCALE GENOMIC DNA]</scope>
    <source>
        <strain evidence="6 9">AM09-9</strain>
        <strain evidence="5 8">AM25-1LB</strain>
        <strain evidence="4 7">TF11-7</strain>
    </source>
</reference>
<dbReference type="Proteomes" id="UP000284902">
    <property type="component" value="Unassembled WGS sequence"/>
</dbReference>
<evidence type="ECO:0000313" key="7">
    <source>
        <dbReference type="Proteomes" id="UP000260793"/>
    </source>
</evidence>
<dbReference type="InterPro" id="IPR006140">
    <property type="entry name" value="D-isomer_DH_NAD-bd"/>
</dbReference>
<dbReference type="SUPFAM" id="SSF51735">
    <property type="entry name" value="NAD(P)-binding Rossmann-fold domains"/>
    <property type="match status" value="1"/>
</dbReference>
<dbReference type="AlphaFoldDB" id="A0A3E4LI68"/>
<dbReference type="PANTHER" id="PTHR43333:SF1">
    <property type="entry name" value="D-ISOMER SPECIFIC 2-HYDROXYACID DEHYDROGENASE NAD-BINDING DOMAIN-CONTAINING PROTEIN"/>
    <property type="match status" value="1"/>
</dbReference>
<evidence type="ECO:0000259" key="3">
    <source>
        <dbReference type="Pfam" id="PF02826"/>
    </source>
</evidence>
<dbReference type="EMBL" id="QRMI01000031">
    <property type="protein sequence ID" value="RHJ59134.1"/>
    <property type="molecule type" value="Genomic_DNA"/>
</dbReference>
<dbReference type="CDD" id="cd05300">
    <property type="entry name" value="2-Hacid_dh_1"/>
    <property type="match status" value="1"/>
</dbReference>
<evidence type="ECO:0000313" key="6">
    <source>
        <dbReference type="EMBL" id="RHJ59134.1"/>
    </source>
</evidence>